<feature type="region of interest" description="Disordered" evidence="1">
    <location>
        <begin position="1"/>
        <end position="153"/>
    </location>
</feature>
<sequence length="251" mass="28067">EGKKKGEDGEKEGRRKERRREGGGRKEGEKKRQIEGGRRREGGEERKEGGRKKERGKEEGREEGREGGRKGREGGREEGRAVLLIPPSPRLGTGEPGEARTSIATNRKGGWKRDLARTSRPTRTAPPTSTRQETLTEEPSWRGTSEPSFPSGLGPFYSFPTRMKTLRFENRGDVPRTPRFAPFFSHLRILGEWDFPAGTLFSLENRLDCPSVNNEMTTRIPAKSVNLSGKGARKACSPPPNKRSMAVLSWV</sequence>
<feature type="non-terminal residue" evidence="2">
    <location>
        <position position="1"/>
    </location>
</feature>
<protein>
    <submittedName>
        <fullName evidence="2">Uncharacterized protein</fullName>
    </submittedName>
</protein>
<feature type="compositionally biased region" description="Basic and acidic residues" evidence="1">
    <location>
        <begin position="1"/>
        <end position="48"/>
    </location>
</feature>
<name>V8N3H0_OPHHA</name>
<evidence type="ECO:0000313" key="3">
    <source>
        <dbReference type="Proteomes" id="UP000018936"/>
    </source>
</evidence>
<feature type="compositionally biased region" description="Basic and acidic residues" evidence="1">
    <location>
        <begin position="55"/>
        <end position="80"/>
    </location>
</feature>
<evidence type="ECO:0000256" key="1">
    <source>
        <dbReference type="SAM" id="MobiDB-lite"/>
    </source>
</evidence>
<evidence type="ECO:0000313" key="2">
    <source>
        <dbReference type="EMBL" id="ETE56087.1"/>
    </source>
</evidence>
<comment type="caution">
    <text evidence="2">The sequence shown here is derived from an EMBL/GenBank/DDBJ whole genome shotgun (WGS) entry which is preliminary data.</text>
</comment>
<dbReference type="AlphaFoldDB" id="V8N3H0"/>
<proteinExistence type="predicted"/>
<reference evidence="2 3" key="1">
    <citation type="journal article" date="2013" name="Proc. Natl. Acad. Sci. U.S.A.">
        <title>The king cobra genome reveals dynamic gene evolution and adaptation in the snake venom system.</title>
        <authorList>
            <person name="Vonk F.J."/>
            <person name="Casewell N.R."/>
            <person name="Henkel C.V."/>
            <person name="Heimberg A.M."/>
            <person name="Jansen H.J."/>
            <person name="McCleary R.J."/>
            <person name="Kerkkamp H.M."/>
            <person name="Vos R.A."/>
            <person name="Guerreiro I."/>
            <person name="Calvete J.J."/>
            <person name="Wuster W."/>
            <person name="Woods A.E."/>
            <person name="Logan J.M."/>
            <person name="Harrison R.A."/>
            <person name="Castoe T.A."/>
            <person name="de Koning A.P."/>
            <person name="Pollock D.D."/>
            <person name="Yandell M."/>
            <person name="Calderon D."/>
            <person name="Renjifo C."/>
            <person name="Currier R.B."/>
            <person name="Salgado D."/>
            <person name="Pla D."/>
            <person name="Sanz L."/>
            <person name="Hyder A.S."/>
            <person name="Ribeiro J.M."/>
            <person name="Arntzen J.W."/>
            <person name="van den Thillart G.E."/>
            <person name="Boetzer M."/>
            <person name="Pirovano W."/>
            <person name="Dirks R.P."/>
            <person name="Spaink H.P."/>
            <person name="Duboule D."/>
            <person name="McGlinn E."/>
            <person name="Kini R.M."/>
            <person name="Richardson M.K."/>
        </authorList>
    </citation>
    <scope>NUCLEOTIDE SEQUENCE</scope>
    <source>
        <tissue evidence="2">Blood</tissue>
    </source>
</reference>
<dbReference type="Proteomes" id="UP000018936">
    <property type="component" value="Unassembled WGS sequence"/>
</dbReference>
<accession>V8N3H0</accession>
<dbReference type="EMBL" id="AZIM01043372">
    <property type="protein sequence ID" value="ETE56087.1"/>
    <property type="molecule type" value="Genomic_DNA"/>
</dbReference>
<keyword evidence="3" id="KW-1185">Reference proteome</keyword>
<gene>
    <name evidence="2" type="ORF">L345_18203</name>
</gene>
<feature type="non-terminal residue" evidence="2">
    <location>
        <position position="251"/>
    </location>
</feature>
<feature type="compositionally biased region" description="Low complexity" evidence="1">
    <location>
        <begin position="118"/>
        <end position="131"/>
    </location>
</feature>
<organism evidence="2 3">
    <name type="scientific">Ophiophagus hannah</name>
    <name type="common">King cobra</name>
    <name type="synonym">Naja hannah</name>
    <dbReference type="NCBI Taxonomy" id="8665"/>
    <lineage>
        <taxon>Eukaryota</taxon>
        <taxon>Metazoa</taxon>
        <taxon>Chordata</taxon>
        <taxon>Craniata</taxon>
        <taxon>Vertebrata</taxon>
        <taxon>Euteleostomi</taxon>
        <taxon>Lepidosauria</taxon>
        <taxon>Squamata</taxon>
        <taxon>Bifurcata</taxon>
        <taxon>Unidentata</taxon>
        <taxon>Episquamata</taxon>
        <taxon>Toxicofera</taxon>
        <taxon>Serpentes</taxon>
        <taxon>Colubroidea</taxon>
        <taxon>Elapidae</taxon>
        <taxon>Elapinae</taxon>
        <taxon>Ophiophagus</taxon>
    </lineage>
</organism>